<dbReference type="Pfam" id="PF14651">
    <property type="entry name" value="Lipocalin_7"/>
    <property type="match status" value="1"/>
</dbReference>
<dbReference type="CDD" id="cd00742">
    <property type="entry name" value="FABP"/>
    <property type="match status" value="1"/>
</dbReference>
<evidence type="ECO:0000256" key="1">
    <source>
        <dbReference type="ARBA" id="ARBA00008390"/>
    </source>
</evidence>
<evidence type="ECO:0000313" key="5">
    <source>
        <dbReference type="EMBL" id="KAH9522953.1"/>
    </source>
</evidence>
<gene>
    <name evidence="5" type="ORF">DERF_006507</name>
    <name evidence="4" type="ORF">HUG17_2791</name>
</gene>
<sequence>MAIEGKYQMESSEHFEEFVKEMGLDVDMTNVDLSKTSTMEICKDGDVYHIKSETAGIAHEIKFKVGEEFEDDMNGHKFKNVVTMECDNKMVQKKTSADGGKVVNVVREFTDAGCTVKSTYNTVTWTRVYKRM</sequence>
<reference evidence="5" key="1">
    <citation type="submission" date="2013-05" db="EMBL/GenBank/DDBJ databases">
        <authorList>
            <person name="Yim A.K.Y."/>
            <person name="Chan T.F."/>
            <person name="Ji K.M."/>
            <person name="Liu X.Y."/>
            <person name="Zhou J.W."/>
            <person name="Li R.Q."/>
            <person name="Yang K.Y."/>
            <person name="Li J."/>
            <person name="Li M."/>
            <person name="Law P.T.W."/>
            <person name="Wu Y.L."/>
            <person name="Cai Z.L."/>
            <person name="Qin H."/>
            <person name="Bao Y."/>
            <person name="Leung R.K.K."/>
            <person name="Ng P.K.S."/>
            <person name="Zou J."/>
            <person name="Zhong X.J."/>
            <person name="Ran P.X."/>
            <person name="Zhong N.S."/>
            <person name="Liu Z.G."/>
            <person name="Tsui S.K.W."/>
        </authorList>
    </citation>
    <scope>NUCLEOTIDE SEQUENCE</scope>
    <source>
        <strain evidence="5">Derf</strain>
        <tissue evidence="5">Whole organism</tissue>
    </source>
</reference>
<accession>A0A922L866</accession>
<name>A0A922L866_DERFA</name>
<dbReference type="EMBL" id="SDOV01000007">
    <property type="protein sequence ID" value="KAH7638758.1"/>
    <property type="molecule type" value="Genomic_DNA"/>
</dbReference>
<keyword evidence="6" id="KW-1185">Reference proteome</keyword>
<dbReference type="Proteomes" id="UP000790347">
    <property type="component" value="Unassembled WGS sequence"/>
</dbReference>
<dbReference type="Proteomes" id="UP000828236">
    <property type="component" value="Unassembled WGS sequence"/>
</dbReference>
<evidence type="ECO:0000313" key="6">
    <source>
        <dbReference type="Proteomes" id="UP000790347"/>
    </source>
</evidence>
<reference evidence="5" key="4">
    <citation type="journal article" date="2022" name="Res Sq">
        <title>Comparative Genomics Reveals Insights into the Divergent Evolution of Astigmatic Mites and Household Pest Adaptations.</title>
        <authorList>
            <person name="Xiong Q."/>
            <person name="Wan A.T.-Y."/>
            <person name="Liu X.-Y."/>
            <person name="Fung C.S.-H."/>
            <person name="Xiao X."/>
            <person name="Malainual N."/>
            <person name="Hou J."/>
            <person name="Wang L."/>
            <person name="Wang M."/>
            <person name="Yang K."/>
            <person name="Cui Y."/>
            <person name="Leung E."/>
            <person name="Nong W."/>
            <person name="Shin S.-K."/>
            <person name="Au S."/>
            <person name="Jeong K.Y."/>
            <person name="Chew F.T."/>
            <person name="Hui J."/>
            <person name="Leung T.F."/>
            <person name="Tungtrongchitr A."/>
            <person name="Zhong N."/>
            <person name="Liu Z."/>
            <person name="Tsui S."/>
        </authorList>
    </citation>
    <scope>NUCLEOTIDE SEQUENCE</scope>
    <source>
        <strain evidence="5">Derf</strain>
        <tissue evidence="5">Whole organism</tissue>
    </source>
</reference>
<dbReference type="EMBL" id="ASGP02000002">
    <property type="protein sequence ID" value="KAH9522953.1"/>
    <property type="molecule type" value="Genomic_DNA"/>
</dbReference>
<proteinExistence type="inferred from homology"/>
<comment type="similarity">
    <text evidence="1">Belongs to the calycin superfamily. Fatty-acid binding protein (FABP) family.</text>
</comment>
<dbReference type="InterPro" id="IPR031259">
    <property type="entry name" value="ILBP"/>
</dbReference>
<dbReference type="InterPro" id="IPR000463">
    <property type="entry name" value="Fatty_acid-bd"/>
</dbReference>
<dbReference type="PANTHER" id="PTHR11955">
    <property type="entry name" value="FATTY ACID BINDING PROTEIN"/>
    <property type="match status" value="1"/>
</dbReference>
<keyword evidence="2" id="KW-0446">Lipid-binding</keyword>
<dbReference type="SUPFAM" id="SSF50814">
    <property type="entry name" value="Lipocalins"/>
    <property type="match status" value="1"/>
</dbReference>
<evidence type="ECO:0000256" key="2">
    <source>
        <dbReference type="ARBA" id="ARBA00023121"/>
    </source>
</evidence>
<dbReference type="InterPro" id="IPR012674">
    <property type="entry name" value="Calycin"/>
</dbReference>
<dbReference type="Gene3D" id="2.40.128.20">
    <property type="match status" value="1"/>
</dbReference>
<evidence type="ECO:0000259" key="3">
    <source>
        <dbReference type="PROSITE" id="PS00214"/>
    </source>
</evidence>
<protein>
    <submittedName>
        <fullName evidence="4">Group 13 mite allergen-like protein</fullName>
    </submittedName>
</protein>
<reference evidence="4" key="2">
    <citation type="submission" date="2020-06" db="EMBL/GenBank/DDBJ databases">
        <authorList>
            <person name="Ji K."/>
            <person name="Li J."/>
        </authorList>
    </citation>
    <scope>NUCLEOTIDE SEQUENCE</scope>
    <source>
        <strain evidence="4">JKM2019</strain>
        <tissue evidence="4">Whole body</tissue>
    </source>
</reference>
<dbReference type="PROSITE" id="PS00214">
    <property type="entry name" value="FABP"/>
    <property type="match status" value="1"/>
</dbReference>
<organism evidence="5 6">
    <name type="scientific">Dermatophagoides farinae</name>
    <name type="common">American house dust mite</name>
    <dbReference type="NCBI Taxonomy" id="6954"/>
    <lineage>
        <taxon>Eukaryota</taxon>
        <taxon>Metazoa</taxon>
        <taxon>Ecdysozoa</taxon>
        <taxon>Arthropoda</taxon>
        <taxon>Chelicerata</taxon>
        <taxon>Arachnida</taxon>
        <taxon>Acari</taxon>
        <taxon>Acariformes</taxon>
        <taxon>Sarcoptiformes</taxon>
        <taxon>Astigmata</taxon>
        <taxon>Psoroptidia</taxon>
        <taxon>Analgoidea</taxon>
        <taxon>Pyroglyphidae</taxon>
        <taxon>Dermatophagoidinae</taxon>
        <taxon>Dermatophagoides</taxon>
    </lineage>
</organism>
<reference evidence="4" key="3">
    <citation type="journal article" date="2021" name="World Allergy Organ. J.">
        <title>Chromosome-level assembly of Dermatophagoides farinae genome and transcriptome reveals two novel allergens Der f 37 and Der f 39.</title>
        <authorList>
            <person name="Chen J."/>
            <person name="Cai Z."/>
            <person name="Fan D."/>
            <person name="Hu J."/>
            <person name="Hou Y."/>
            <person name="He Y."/>
            <person name="Zhang Z."/>
            <person name="Zhao Z."/>
            <person name="Gao P."/>
            <person name="Hu W."/>
            <person name="Sun J."/>
            <person name="Li J."/>
            <person name="Ji K."/>
        </authorList>
    </citation>
    <scope>NUCLEOTIDE SEQUENCE</scope>
    <source>
        <strain evidence="4">JKM2019</strain>
    </source>
</reference>
<evidence type="ECO:0000313" key="4">
    <source>
        <dbReference type="EMBL" id="KAH7638758.1"/>
    </source>
</evidence>
<dbReference type="OrthoDB" id="412780at2759"/>
<dbReference type="AlphaFoldDB" id="A0A922L866"/>
<comment type="caution">
    <text evidence="5">The sequence shown here is derived from an EMBL/GenBank/DDBJ whole genome shotgun (WGS) entry which is preliminary data.</text>
</comment>
<feature type="domain" description="Cytosolic fatty-acid binding proteins" evidence="3">
    <location>
        <begin position="5"/>
        <end position="22"/>
    </location>
</feature>
<dbReference type="PRINTS" id="PR00178">
    <property type="entry name" value="FATTYACIDBP"/>
</dbReference>
<dbReference type="GO" id="GO:0008289">
    <property type="term" value="F:lipid binding"/>
    <property type="evidence" value="ECO:0007669"/>
    <property type="project" value="UniProtKB-KW"/>
</dbReference>